<dbReference type="InterPro" id="IPR029058">
    <property type="entry name" value="AB_hydrolase_fold"/>
</dbReference>
<reference evidence="2" key="2">
    <citation type="submission" date="2017-01" db="EMBL/GenBank/DDBJ databases">
        <authorList>
            <person name="Mah S.A."/>
            <person name="Swanson W.J."/>
            <person name="Moy G.W."/>
            <person name="Vacquier V.D."/>
        </authorList>
    </citation>
    <scope>NUCLEOTIDE SEQUENCE [LARGE SCALE GENOMIC DNA]</scope>
    <source>
        <strain evidence="2">COL-18-3</strain>
    </source>
</reference>
<evidence type="ECO:0000259" key="1">
    <source>
        <dbReference type="Pfam" id="PF01738"/>
    </source>
</evidence>
<organism evidence="2 4">
    <name type="scientific">Zancudomyces culisetae</name>
    <name type="common">Gut fungus</name>
    <name type="synonym">Smittium culisetae</name>
    <dbReference type="NCBI Taxonomy" id="1213189"/>
    <lineage>
        <taxon>Eukaryota</taxon>
        <taxon>Fungi</taxon>
        <taxon>Fungi incertae sedis</taxon>
        <taxon>Zoopagomycota</taxon>
        <taxon>Kickxellomycotina</taxon>
        <taxon>Harpellomycetes</taxon>
        <taxon>Harpellales</taxon>
        <taxon>Legeriomycetaceae</taxon>
        <taxon>Zancudomyces</taxon>
    </lineage>
</organism>
<dbReference type="PANTHER" id="PTHR47668:SF1">
    <property type="entry name" value="DIENELACTONE HYDROLASE DOMAIN-CONTAINING PROTEIN-RELATED"/>
    <property type="match status" value="1"/>
</dbReference>
<gene>
    <name evidence="3" type="ORF">AX774_g1744</name>
    <name evidence="2" type="ORF">AX774_g4134</name>
</gene>
<dbReference type="Pfam" id="PF01738">
    <property type="entry name" value="DLH"/>
    <property type="match status" value="1"/>
</dbReference>
<evidence type="ECO:0000313" key="2">
    <source>
        <dbReference type="EMBL" id="OMH82382.1"/>
    </source>
</evidence>
<dbReference type="SUPFAM" id="SSF53474">
    <property type="entry name" value="alpha/beta-Hydrolases"/>
    <property type="match status" value="1"/>
</dbReference>
<dbReference type="Proteomes" id="UP000188320">
    <property type="component" value="Unassembled WGS sequence"/>
</dbReference>
<dbReference type="PANTHER" id="PTHR47668">
    <property type="entry name" value="DIENELACTONE HYDROLASE FAMILY PROTEIN (AFU_ORTHOLOGUE AFUA_6G01940)"/>
    <property type="match status" value="1"/>
</dbReference>
<evidence type="ECO:0000313" key="3">
    <source>
        <dbReference type="EMBL" id="OMH84736.1"/>
    </source>
</evidence>
<evidence type="ECO:0000313" key="4">
    <source>
        <dbReference type="Proteomes" id="UP000188320"/>
    </source>
</evidence>
<dbReference type="AlphaFoldDB" id="A0A1R1PNA5"/>
<dbReference type="GO" id="GO:0016787">
    <property type="term" value="F:hydrolase activity"/>
    <property type="evidence" value="ECO:0007669"/>
    <property type="project" value="InterPro"/>
</dbReference>
<keyword evidence="4" id="KW-1185">Reference proteome</keyword>
<dbReference type="EMBL" id="LSSK01000158">
    <property type="protein sequence ID" value="OMH84736.1"/>
    <property type="molecule type" value="Genomic_DNA"/>
</dbReference>
<dbReference type="OrthoDB" id="5591807at2759"/>
<comment type="caution">
    <text evidence="2">The sequence shown here is derived from an EMBL/GenBank/DDBJ whole genome shotgun (WGS) entry which is preliminary data.</text>
</comment>
<reference evidence="4" key="1">
    <citation type="submission" date="2017-01" db="EMBL/GenBank/DDBJ databases">
        <authorList>
            <person name="Wang Y."/>
            <person name="White M."/>
            <person name="Kvist S."/>
            <person name="Moncalvo J.-M."/>
        </authorList>
    </citation>
    <scope>NUCLEOTIDE SEQUENCE [LARGE SCALE GENOMIC DNA]</scope>
    <source>
        <strain evidence="4">COL-18-3</strain>
    </source>
</reference>
<dbReference type="Gene3D" id="3.40.50.1820">
    <property type="entry name" value="alpha/beta hydrolase"/>
    <property type="match status" value="1"/>
</dbReference>
<name>A0A1R1PNA5_ZANCU</name>
<protein>
    <submittedName>
        <fullName evidence="2">Putative AIM2 family protein</fullName>
    </submittedName>
</protein>
<accession>A0A1R1PNA5</accession>
<dbReference type="InterPro" id="IPR002925">
    <property type="entry name" value="Dienelactn_hydro"/>
</dbReference>
<sequence>MPDFLRNDPPTNEMLGDGNKFMDYVKRKGTWEILESDFKLAKKYLQDNGAENIFLIGFCWGAKMVMAASAHDPSYKGGACVHPSLLVAEDFEKANAPMIVLPSQNERDFTEDFKLIQAKPFGKLCYMQRFDDMIHGWCAARGEWQDSAVAARANEAFTIVASGFKSILSSSCCPKSHH</sequence>
<dbReference type="EMBL" id="LSSK01000676">
    <property type="protein sequence ID" value="OMH82382.1"/>
    <property type="molecule type" value="Genomic_DNA"/>
</dbReference>
<feature type="domain" description="Dienelactone hydrolase" evidence="1">
    <location>
        <begin position="17"/>
        <end position="167"/>
    </location>
</feature>
<proteinExistence type="predicted"/>